<dbReference type="EMBL" id="JAWPEI010000007">
    <property type="protein sequence ID" value="KAK4722846.1"/>
    <property type="molecule type" value="Genomic_DNA"/>
</dbReference>
<dbReference type="PANTHER" id="PTHR31111">
    <property type="entry name" value="BNAA05G37150D PROTEIN-RELATED"/>
    <property type="match status" value="1"/>
</dbReference>
<dbReference type="Pfam" id="PF08268">
    <property type="entry name" value="FBA_3"/>
    <property type="match status" value="1"/>
</dbReference>
<organism evidence="2 3">
    <name type="scientific">Solanum pinnatisectum</name>
    <name type="common">tansyleaf nightshade</name>
    <dbReference type="NCBI Taxonomy" id="50273"/>
    <lineage>
        <taxon>Eukaryota</taxon>
        <taxon>Viridiplantae</taxon>
        <taxon>Streptophyta</taxon>
        <taxon>Embryophyta</taxon>
        <taxon>Tracheophyta</taxon>
        <taxon>Spermatophyta</taxon>
        <taxon>Magnoliopsida</taxon>
        <taxon>eudicotyledons</taxon>
        <taxon>Gunneridae</taxon>
        <taxon>Pentapetalae</taxon>
        <taxon>asterids</taxon>
        <taxon>lamiids</taxon>
        <taxon>Solanales</taxon>
        <taxon>Solanaceae</taxon>
        <taxon>Solanoideae</taxon>
        <taxon>Solaneae</taxon>
        <taxon>Solanum</taxon>
    </lineage>
</organism>
<comment type="caution">
    <text evidence="2">The sequence shown here is derived from an EMBL/GenBank/DDBJ whole genome shotgun (WGS) entry which is preliminary data.</text>
</comment>
<evidence type="ECO:0000313" key="3">
    <source>
        <dbReference type="Proteomes" id="UP001311915"/>
    </source>
</evidence>
<dbReference type="NCBIfam" id="TIGR01640">
    <property type="entry name" value="F_box_assoc_1"/>
    <property type="match status" value="1"/>
</dbReference>
<dbReference type="InterPro" id="IPR013187">
    <property type="entry name" value="F-box-assoc_dom_typ3"/>
</dbReference>
<accession>A0AAV9LAT1</accession>
<dbReference type="InterPro" id="IPR017451">
    <property type="entry name" value="F-box-assoc_interact_dom"/>
</dbReference>
<protein>
    <recommendedName>
        <fullName evidence="1">F-box associated beta-propeller type 3 domain-containing protein</fullName>
    </recommendedName>
</protein>
<dbReference type="AlphaFoldDB" id="A0AAV9LAT1"/>
<name>A0AAV9LAT1_9SOLN</name>
<proteinExistence type="predicted"/>
<evidence type="ECO:0000313" key="2">
    <source>
        <dbReference type="EMBL" id="KAK4722846.1"/>
    </source>
</evidence>
<reference evidence="2 3" key="1">
    <citation type="submission" date="2023-10" db="EMBL/GenBank/DDBJ databases">
        <title>Genome-Wide Identification Analysis in wild type Solanum Pinnatisectum Reveals Some Genes Defensing Phytophthora Infestans.</title>
        <authorList>
            <person name="Sun C."/>
        </authorList>
    </citation>
    <scope>NUCLEOTIDE SEQUENCE [LARGE SCALE GENOMIC DNA]</scope>
    <source>
        <strain evidence="2">LQN</strain>
        <tissue evidence="2">Leaf</tissue>
    </source>
</reference>
<gene>
    <name evidence="2" type="ORF">R3W88_013079</name>
</gene>
<evidence type="ECO:0000259" key="1">
    <source>
        <dbReference type="Pfam" id="PF08268"/>
    </source>
</evidence>
<feature type="domain" description="F-box associated beta-propeller type 3" evidence="1">
    <location>
        <begin position="48"/>
        <end position="249"/>
    </location>
</feature>
<dbReference type="PANTHER" id="PTHR31111:SF20">
    <property type="entry name" value="F-BOX ASSOCIATED DOMAIN-CONTAINING PROTEIN"/>
    <property type="match status" value="1"/>
</dbReference>
<sequence length="337" mass="40481">MSMNTQEQSIPQGIIIQIFSWLPVKSLICLGVFQNFIIQLFVYDHTNCDWDYYQLARFDYDNGLFCIWNMLYIAIFNPSTREVRYLIPYLNFSMRSLHYKVVLTIDVHEGLSRPWVFTLGIDKSWREMIKYDKHDFDIIPYRSGIYISGIIYRFNYYPDFYIVVFDVKSENFTSITMPIEFGNNLHKSKRIKDYMLIEVNGKLGILNFEEFRRTKHIHLWIFGEKEWEHQIFQFPLGWKLNDMHLSANNICKYGGEEIAFAINIKYALNKSWRHYEVQKFCNWAENIYTYSGRLFPLENIGLPTKIARQFDSFSSLTSIDKEIRDFVSWSARLIRWR</sequence>
<keyword evidence="3" id="KW-1185">Reference proteome</keyword>
<dbReference type="Proteomes" id="UP001311915">
    <property type="component" value="Unassembled WGS sequence"/>
</dbReference>